<keyword evidence="1" id="KW-0472">Membrane</keyword>
<dbReference type="Pfam" id="PF10675">
    <property type="entry name" value="DUF2489"/>
    <property type="match status" value="1"/>
</dbReference>
<proteinExistence type="predicted"/>
<evidence type="ECO:0000313" key="3">
    <source>
        <dbReference type="EMBL" id="WBA08567.1"/>
    </source>
</evidence>
<protein>
    <submittedName>
        <fullName evidence="3">DUF2489 domain-containing protein</fullName>
    </submittedName>
</protein>
<organism evidence="3 4">
    <name type="scientific">Salinivibrio kushneri</name>
    <dbReference type="NCBI Taxonomy" id="1908198"/>
    <lineage>
        <taxon>Bacteria</taxon>
        <taxon>Pseudomonadati</taxon>
        <taxon>Pseudomonadota</taxon>
        <taxon>Gammaproteobacteria</taxon>
        <taxon>Vibrionales</taxon>
        <taxon>Vibrionaceae</taxon>
        <taxon>Salinivibrio</taxon>
    </lineage>
</organism>
<keyword evidence="1" id="KW-0812">Transmembrane</keyword>
<reference evidence="3" key="1">
    <citation type="submission" date="2022-09" db="EMBL/GenBank/DDBJ databases">
        <authorList>
            <person name="Li Z.-J."/>
        </authorList>
    </citation>
    <scope>NUCLEOTIDE SEQUENCE</scope>
    <source>
        <strain evidence="3">TGB11</strain>
    </source>
</reference>
<feature type="domain" description="DUF2489" evidence="2">
    <location>
        <begin position="16"/>
        <end position="147"/>
    </location>
</feature>
<evidence type="ECO:0000256" key="1">
    <source>
        <dbReference type="SAM" id="Phobius"/>
    </source>
</evidence>
<keyword evidence="1" id="KW-1133">Transmembrane helix</keyword>
<evidence type="ECO:0000259" key="2">
    <source>
        <dbReference type="Pfam" id="PF10675"/>
    </source>
</evidence>
<dbReference type="AlphaFoldDB" id="A0AA47LRU1"/>
<accession>A0AA47LRU1</accession>
<sequence length="164" mass="18722">MQEWIWILAGFGALIILALSVYAGVLLAKLRRQTKLQAEIQEAAINKRNDKIIESVDVIAFAALQDQCDLSEAAIRLYMIMDHLQGDKRVEFDSRYPALFELYEAVKDTPRGEARKGLKKNERMRLDLDRAKHEARLEEAIKVELAEILAFTGGRHVPDHILTH</sequence>
<evidence type="ECO:0000313" key="4">
    <source>
        <dbReference type="Proteomes" id="UP001164748"/>
    </source>
</evidence>
<gene>
    <name evidence="3" type="ORF">N8M53_12380</name>
</gene>
<feature type="transmembrane region" description="Helical" evidence="1">
    <location>
        <begin position="6"/>
        <end position="28"/>
    </location>
</feature>
<dbReference type="InterPro" id="IPR019617">
    <property type="entry name" value="DUF2489"/>
</dbReference>
<name>A0AA47LRU1_9GAMM</name>
<dbReference type="EMBL" id="CP114588">
    <property type="protein sequence ID" value="WBA08567.1"/>
    <property type="molecule type" value="Genomic_DNA"/>
</dbReference>
<dbReference type="Proteomes" id="UP001164748">
    <property type="component" value="Chromosome"/>
</dbReference>
<dbReference type="RefSeq" id="WP_269578988.1">
    <property type="nucleotide sequence ID" value="NZ_CP114588.1"/>
</dbReference>